<proteinExistence type="predicted"/>
<feature type="compositionally biased region" description="Polar residues" evidence="1">
    <location>
        <begin position="209"/>
        <end position="219"/>
    </location>
</feature>
<comment type="caution">
    <text evidence="2">The sequence shown here is derived from an EMBL/GenBank/DDBJ whole genome shotgun (WGS) entry which is preliminary data.</text>
</comment>
<gene>
    <name evidence="2" type="ORF">RRG08_009906</name>
</gene>
<dbReference type="Proteomes" id="UP001283361">
    <property type="component" value="Unassembled WGS sequence"/>
</dbReference>
<keyword evidence="3" id="KW-1185">Reference proteome</keyword>
<feature type="compositionally biased region" description="Polar residues" evidence="1">
    <location>
        <begin position="128"/>
        <end position="137"/>
    </location>
</feature>
<feature type="region of interest" description="Disordered" evidence="1">
    <location>
        <begin position="200"/>
        <end position="219"/>
    </location>
</feature>
<feature type="region of interest" description="Disordered" evidence="1">
    <location>
        <begin position="120"/>
        <end position="145"/>
    </location>
</feature>
<reference evidence="2" key="1">
    <citation type="journal article" date="2023" name="G3 (Bethesda)">
        <title>A reference genome for the long-term kleptoplast-retaining sea slug Elysia crispata morphotype clarki.</title>
        <authorList>
            <person name="Eastman K.E."/>
            <person name="Pendleton A.L."/>
            <person name="Shaikh M.A."/>
            <person name="Suttiyut T."/>
            <person name="Ogas R."/>
            <person name="Tomko P."/>
            <person name="Gavelis G."/>
            <person name="Widhalm J.R."/>
            <person name="Wisecaver J.H."/>
        </authorList>
    </citation>
    <scope>NUCLEOTIDE SEQUENCE</scope>
    <source>
        <strain evidence="2">ECLA1</strain>
    </source>
</reference>
<feature type="non-terminal residue" evidence="2">
    <location>
        <position position="1"/>
    </location>
</feature>
<organism evidence="2 3">
    <name type="scientific">Elysia crispata</name>
    <name type="common">lettuce slug</name>
    <dbReference type="NCBI Taxonomy" id="231223"/>
    <lineage>
        <taxon>Eukaryota</taxon>
        <taxon>Metazoa</taxon>
        <taxon>Spiralia</taxon>
        <taxon>Lophotrochozoa</taxon>
        <taxon>Mollusca</taxon>
        <taxon>Gastropoda</taxon>
        <taxon>Heterobranchia</taxon>
        <taxon>Euthyneura</taxon>
        <taxon>Panpulmonata</taxon>
        <taxon>Sacoglossa</taxon>
        <taxon>Placobranchoidea</taxon>
        <taxon>Plakobranchidae</taxon>
        <taxon>Elysia</taxon>
    </lineage>
</organism>
<dbReference type="AlphaFoldDB" id="A0AAE1AR86"/>
<sequence>SYLNIHQLVLSIPAYLNTHQLVLSILSSHKRPPVAQLLTEKRCDFKHKNSIPAAEQSKGRGAKLKLFPRSARNLRQDTGMELPDKPRWLQCLVLSGSSMAQIPSSARKARSVEKVRAVAGPWPRPTPTAETDQQVGPVSSARDGDPTLRVESIRGWALSSKGQASTVHSDLSSGVIYLAFSNYLKPWNQSSCLKTTSGSLEQDKLSGCTDRTATSSGQE</sequence>
<accession>A0AAE1AR86</accession>
<evidence type="ECO:0000256" key="1">
    <source>
        <dbReference type="SAM" id="MobiDB-lite"/>
    </source>
</evidence>
<dbReference type="EMBL" id="JAWDGP010001363">
    <property type="protein sequence ID" value="KAK3792547.1"/>
    <property type="molecule type" value="Genomic_DNA"/>
</dbReference>
<evidence type="ECO:0000313" key="2">
    <source>
        <dbReference type="EMBL" id="KAK3792547.1"/>
    </source>
</evidence>
<protein>
    <submittedName>
        <fullName evidence="2">Uncharacterized protein</fullName>
    </submittedName>
</protein>
<evidence type="ECO:0000313" key="3">
    <source>
        <dbReference type="Proteomes" id="UP001283361"/>
    </source>
</evidence>
<name>A0AAE1AR86_9GAST</name>